<keyword evidence="3" id="KW-1185">Reference proteome</keyword>
<comment type="caution">
    <text evidence="2">The sequence shown here is derived from an EMBL/GenBank/DDBJ whole genome shotgun (WGS) entry which is preliminary data.</text>
</comment>
<accession>A0ABS5PN55</accession>
<evidence type="ECO:0000313" key="2">
    <source>
        <dbReference type="EMBL" id="MBS7526481.1"/>
    </source>
</evidence>
<dbReference type="Gene3D" id="3.40.109.10">
    <property type="entry name" value="NADH Oxidase"/>
    <property type="match status" value="1"/>
</dbReference>
<evidence type="ECO:0000313" key="3">
    <source>
        <dbReference type="Proteomes" id="UP000746471"/>
    </source>
</evidence>
<protein>
    <submittedName>
        <fullName evidence="2">Nitroreductase</fullName>
    </submittedName>
</protein>
<organism evidence="2 3">
    <name type="scientific">Fusibacter paucivorans</name>
    <dbReference type="NCBI Taxonomy" id="76009"/>
    <lineage>
        <taxon>Bacteria</taxon>
        <taxon>Bacillati</taxon>
        <taxon>Bacillota</taxon>
        <taxon>Clostridia</taxon>
        <taxon>Eubacteriales</taxon>
        <taxon>Eubacteriales Family XII. Incertae Sedis</taxon>
        <taxon>Fusibacter</taxon>
    </lineage>
</organism>
<reference evidence="2 3" key="1">
    <citation type="submission" date="2021-05" db="EMBL/GenBank/DDBJ databases">
        <title>Fusibacter ferrireducens sp. nov., an anaerobic, sulfur- and Fe-reducing bacterium isolated from the mangrove sediment.</title>
        <authorList>
            <person name="Qiu D."/>
        </authorList>
    </citation>
    <scope>NUCLEOTIDE SEQUENCE [LARGE SCALE GENOMIC DNA]</scope>
    <source>
        <strain evidence="2 3">DSM 12116</strain>
    </source>
</reference>
<dbReference type="Pfam" id="PF14512">
    <property type="entry name" value="TM1586_NiRdase"/>
    <property type="match status" value="1"/>
</dbReference>
<sequence length="288" mass="33364">MQFSKIEAIKNRRSVRTFTAEALSQEHVAEIKQYLHHIYYEMGPFGNRAEFYYSRVSNNITSKGEKIGTYGVVKNASAYIISACKDTREHLIDLGYLFEKLIIFMQHLNIGSCWLGGTFKRNLFYEKFDIHTSKLIPAISPIGYAKPGQRLIETTMRKMAQSDTRLPWEMLFFQNDFSLPLSHEAAGVYDMVFEMVRRGPSASNKQPWRLVYDREKNCVHFFLAHTPNYGNKLNFDMQYLDIGIAMYHFEASVTEMGHDLKWVTTEMPPIKVPDEHCEFVATACLSSY</sequence>
<evidence type="ECO:0000259" key="1">
    <source>
        <dbReference type="Pfam" id="PF14512"/>
    </source>
</evidence>
<dbReference type="EMBL" id="JAHBCL010000010">
    <property type="protein sequence ID" value="MBS7526481.1"/>
    <property type="molecule type" value="Genomic_DNA"/>
</dbReference>
<dbReference type="InterPro" id="IPR000415">
    <property type="entry name" value="Nitroreductase-like"/>
</dbReference>
<proteinExistence type="predicted"/>
<dbReference type="Proteomes" id="UP000746471">
    <property type="component" value="Unassembled WGS sequence"/>
</dbReference>
<dbReference type="RefSeq" id="WP_213236339.1">
    <property type="nucleotide sequence ID" value="NZ_JAHBCL010000010.1"/>
</dbReference>
<dbReference type="InterPro" id="IPR029478">
    <property type="entry name" value="TM1586_NiRdase"/>
</dbReference>
<gene>
    <name evidence="2" type="ORF">KHM83_07305</name>
</gene>
<dbReference type="SUPFAM" id="SSF55469">
    <property type="entry name" value="FMN-dependent nitroreductase-like"/>
    <property type="match status" value="1"/>
</dbReference>
<name>A0ABS5PN55_9FIRM</name>
<feature type="domain" description="Putative nitroreductase TM1586" evidence="1">
    <location>
        <begin position="6"/>
        <end position="251"/>
    </location>
</feature>